<dbReference type="PROSITE" id="PS00463">
    <property type="entry name" value="ZN2_CY6_FUNGAL_1"/>
    <property type="match status" value="1"/>
</dbReference>
<keyword evidence="7" id="KW-1185">Reference proteome</keyword>
<dbReference type="SMART" id="SM00066">
    <property type="entry name" value="GAL4"/>
    <property type="match status" value="1"/>
</dbReference>
<feature type="domain" description="Zn(2)-C6 fungal-type" evidence="5">
    <location>
        <begin position="40"/>
        <end position="72"/>
    </location>
</feature>
<dbReference type="GO" id="GO:0006351">
    <property type="term" value="P:DNA-templated transcription"/>
    <property type="evidence" value="ECO:0007669"/>
    <property type="project" value="InterPro"/>
</dbReference>
<dbReference type="GO" id="GO:0005634">
    <property type="term" value="C:nucleus"/>
    <property type="evidence" value="ECO:0007669"/>
    <property type="project" value="UniProtKB-SubCell"/>
</dbReference>
<dbReference type="Proteomes" id="UP001056384">
    <property type="component" value="Chromosome 4"/>
</dbReference>
<dbReference type="GO" id="GO:0003677">
    <property type="term" value="F:DNA binding"/>
    <property type="evidence" value="ECO:0007669"/>
    <property type="project" value="InterPro"/>
</dbReference>
<protein>
    <recommendedName>
        <fullName evidence="5">Zn(2)-C6 fungal-type domain-containing protein</fullName>
    </recommendedName>
</protein>
<organism evidence="6 7">
    <name type="scientific">Septoria linicola</name>
    <dbReference type="NCBI Taxonomy" id="215465"/>
    <lineage>
        <taxon>Eukaryota</taxon>
        <taxon>Fungi</taxon>
        <taxon>Dikarya</taxon>
        <taxon>Ascomycota</taxon>
        <taxon>Pezizomycotina</taxon>
        <taxon>Dothideomycetes</taxon>
        <taxon>Dothideomycetidae</taxon>
        <taxon>Mycosphaerellales</taxon>
        <taxon>Mycosphaerellaceae</taxon>
        <taxon>Septoria</taxon>
    </lineage>
</organism>
<proteinExistence type="predicted"/>
<evidence type="ECO:0000256" key="4">
    <source>
        <dbReference type="SAM" id="MobiDB-lite"/>
    </source>
</evidence>
<sequence>MSTATAIASAGDVLPETQGPAQEDVRSVIPSYRRNGKLFSCEPCRRGKLKCDHKNPICGRCARRGKENECIYHPAPLTKPRLPSGVGPQRTTHSSHASVTGPYPSGRLEKQRANGLASPPSSTNTITGTDRSAYRNTQDSIFGQGSVQQSPVLAMARTPFEESKKSSTASYQSPESAMSFRDSRTGFLGPTAYSAVYAENPGILQTPDVDEAPEPPVTSADKIQQGAQVLSMLKDLPVYRRFTQRWFELCDGIVVMQPVFRIWIDELWNEFGQILADGRSEQLLILSELVWRNTRQPMRVHGNMTAREWAKLASGRNLRWEVVGVILSLVGLIAVNLSNWDSIFDSIRESYVDRATFADRMRKASEFCLCFCYESEVLNDIYVCFMFEDLVLVECLKGDAHYAAWQRTGEVCDAIVAMGLHQGNKVDSETPFFLAELRKKIFISAYGHDKTMASFLGRPPRLSHRYCKMEAPLDLSDDELFSEGPELEAAVSKLDSNGWNTGGHLHRNTWLRVWFQHCRIREDILEIALGSDEEDIAYQAEKVRVKMERVLNSFPDFMRIPPEQVLSESSTYLSIGFALGKTKEATRQVNAIFVLCIHTGIVHTDFLLQRAMVSRLRTDTKQLIPISRRMLKLVLLAQSKKDFFRDFQGDLIYLLALHGLPAAGVLAVELLTQERTRQFTPDTLPRSETIQDLSVFISALAAVGPGEGNFSICNQGRRALTRVLDQILSPNPPLPAMSASGEPSVYDDSALYFPIGNDAEFLQWLEHVEWDKNAWIEPLPPAQVEAPP</sequence>
<dbReference type="PANTHER" id="PTHR31001">
    <property type="entry name" value="UNCHARACTERIZED TRANSCRIPTIONAL REGULATORY PROTEIN"/>
    <property type="match status" value="1"/>
</dbReference>
<dbReference type="Pfam" id="PF00172">
    <property type="entry name" value="Zn_clus"/>
    <property type="match status" value="1"/>
</dbReference>
<gene>
    <name evidence="6" type="ORF">Slin15195_G052790</name>
</gene>
<dbReference type="SUPFAM" id="SSF57701">
    <property type="entry name" value="Zn2/Cys6 DNA-binding domain"/>
    <property type="match status" value="1"/>
</dbReference>
<dbReference type="Pfam" id="PF04082">
    <property type="entry name" value="Fungal_trans"/>
    <property type="match status" value="1"/>
</dbReference>
<reference evidence="6" key="1">
    <citation type="submission" date="2022-06" db="EMBL/GenBank/DDBJ databases">
        <title>Complete genome sequences of two strains of the flax pathogen Septoria linicola.</title>
        <authorList>
            <person name="Lapalu N."/>
            <person name="Simon A."/>
            <person name="Demenou B."/>
            <person name="Paumier D."/>
            <person name="Guillot M.-P."/>
            <person name="Gout L."/>
            <person name="Valade R."/>
        </authorList>
    </citation>
    <scope>NUCLEOTIDE SEQUENCE</scope>
    <source>
        <strain evidence="6">SE15195</strain>
    </source>
</reference>
<evidence type="ECO:0000256" key="3">
    <source>
        <dbReference type="ARBA" id="ARBA00023242"/>
    </source>
</evidence>
<feature type="region of interest" description="Disordered" evidence="4">
    <location>
        <begin position="80"/>
        <end position="130"/>
    </location>
</feature>
<feature type="compositionally biased region" description="Polar residues" evidence="4">
    <location>
        <begin position="119"/>
        <end position="130"/>
    </location>
</feature>
<dbReference type="SMART" id="SM00906">
    <property type="entry name" value="Fungal_trans"/>
    <property type="match status" value="1"/>
</dbReference>
<dbReference type="CDD" id="cd00067">
    <property type="entry name" value="GAL4"/>
    <property type="match status" value="1"/>
</dbReference>
<dbReference type="GO" id="GO:0000981">
    <property type="term" value="F:DNA-binding transcription factor activity, RNA polymerase II-specific"/>
    <property type="evidence" value="ECO:0007669"/>
    <property type="project" value="InterPro"/>
</dbReference>
<evidence type="ECO:0000256" key="1">
    <source>
        <dbReference type="ARBA" id="ARBA00004123"/>
    </source>
</evidence>
<dbReference type="CDD" id="cd12148">
    <property type="entry name" value="fungal_TF_MHR"/>
    <property type="match status" value="1"/>
</dbReference>
<dbReference type="InterPro" id="IPR036864">
    <property type="entry name" value="Zn2-C6_fun-type_DNA-bd_sf"/>
</dbReference>
<keyword evidence="2" id="KW-0479">Metal-binding</keyword>
<evidence type="ECO:0000259" key="5">
    <source>
        <dbReference type="PROSITE" id="PS50048"/>
    </source>
</evidence>
<dbReference type="AlphaFoldDB" id="A0A9Q9EIE8"/>
<dbReference type="PANTHER" id="PTHR31001:SF40">
    <property type="entry name" value="ZN(II)2CYS6 TRANSCRIPTION FACTOR (EUROFUNG)"/>
    <property type="match status" value="1"/>
</dbReference>
<comment type="subcellular location">
    <subcellularLocation>
        <location evidence="1">Nucleus</location>
    </subcellularLocation>
</comment>
<dbReference type="EMBL" id="CP099421">
    <property type="protein sequence ID" value="USW51960.1"/>
    <property type="molecule type" value="Genomic_DNA"/>
</dbReference>
<evidence type="ECO:0000256" key="2">
    <source>
        <dbReference type="ARBA" id="ARBA00022723"/>
    </source>
</evidence>
<evidence type="ECO:0000313" key="6">
    <source>
        <dbReference type="EMBL" id="USW51960.1"/>
    </source>
</evidence>
<evidence type="ECO:0000313" key="7">
    <source>
        <dbReference type="Proteomes" id="UP001056384"/>
    </source>
</evidence>
<name>A0A9Q9EIE8_9PEZI</name>
<dbReference type="GO" id="GO:0008270">
    <property type="term" value="F:zinc ion binding"/>
    <property type="evidence" value="ECO:0007669"/>
    <property type="project" value="InterPro"/>
</dbReference>
<dbReference type="Gene3D" id="4.10.240.10">
    <property type="entry name" value="Zn(2)-C6 fungal-type DNA-binding domain"/>
    <property type="match status" value="1"/>
</dbReference>
<feature type="compositionally biased region" description="Polar residues" evidence="4">
    <location>
        <begin position="89"/>
        <end position="98"/>
    </location>
</feature>
<keyword evidence="3" id="KW-0539">Nucleus</keyword>
<accession>A0A9Q9EIE8</accession>
<dbReference type="InterPro" id="IPR050613">
    <property type="entry name" value="Sec_Metabolite_Reg"/>
</dbReference>
<dbReference type="InterPro" id="IPR001138">
    <property type="entry name" value="Zn2Cys6_DnaBD"/>
</dbReference>
<dbReference type="PROSITE" id="PS50048">
    <property type="entry name" value="ZN2_CY6_FUNGAL_2"/>
    <property type="match status" value="1"/>
</dbReference>
<feature type="region of interest" description="Disordered" evidence="4">
    <location>
        <begin position="1"/>
        <end position="25"/>
    </location>
</feature>
<dbReference type="InterPro" id="IPR007219">
    <property type="entry name" value="XnlR_reg_dom"/>
</dbReference>